<proteinExistence type="predicted"/>
<name>A0ACB7PCE2_9PEZI</name>
<comment type="caution">
    <text evidence="1">The sequence shown here is derived from an EMBL/GenBank/DDBJ whole genome shotgun (WGS) entry which is preliminary data.</text>
</comment>
<protein>
    <submittedName>
        <fullName evidence="1">Ribokinase</fullName>
    </submittedName>
</protein>
<dbReference type="EMBL" id="JAGIZQ010000003">
    <property type="protein sequence ID" value="KAH6636429.1"/>
    <property type="molecule type" value="Genomic_DNA"/>
</dbReference>
<sequence length="355" mass="37800">MAPQTIAVIGGLDADLIMIASRIPGPGESLLANEYIEALGGKGANSAIAAYRTCHKRPVQDNDGAVGDLPLADDGIEVKMIGAVGDDGYGAKFVAELNKNGVDTSGIVTVPDTRSSVCFVMVEHPTRENRCLFTLCATATWKKEHFRNAEQLGGGTRPDVVVAQMEITKDVVEAMIETAGRAGIEFCLNAAPATPIGECFYRHLTHLLVNESEAAIMSGREGGEVNEDSWPIIAQEFLNRGVKNVVITLGARGTFYANADGSFHCPAYEVAVKDTTGAGDTFTGAYSSDYLRQKAKGAWDIRSAVIRANKAAAMTIRSVGAQNGIPWSDEIGRFDAPYKLHVSSKLRAASTVICE</sequence>
<evidence type="ECO:0000313" key="1">
    <source>
        <dbReference type="EMBL" id="KAH6636429.1"/>
    </source>
</evidence>
<dbReference type="Proteomes" id="UP000724584">
    <property type="component" value="Unassembled WGS sequence"/>
</dbReference>
<organism evidence="1 2">
    <name type="scientific">Chaetomium tenue</name>
    <dbReference type="NCBI Taxonomy" id="1854479"/>
    <lineage>
        <taxon>Eukaryota</taxon>
        <taxon>Fungi</taxon>
        <taxon>Dikarya</taxon>
        <taxon>Ascomycota</taxon>
        <taxon>Pezizomycotina</taxon>
        <taxon>Sordariomycetes</taxon>
        <taxon>Sordariomycetidae</taxon>
        <taxon>Sordariales</taxon>
        <taxon>Chaetomiaceae</taxon>
        <taxon>Chaetomium</taxon>
    </lineage>
</organism>
<reference evidence="1 2" key="1">
    <citation type="journal article" date="2021" name="Nat. Commun.">
        <title>Genetic determinants of endophytism in the Arabidopsis root mycobiome.</title>
        <authorList>
            <person name="Mesny F."/>
            <person name="Miyauchi S."/>
            <person name="Thiergart T."/>
            <person name="Pickel B."/>
            <person name="Atanasova L."/>
            <person name="Karlsson M."/>
            <person name="Huettel B."/>
            <person name="Barry K.W."/>
            <person name="Haridas S."/>
            <person name="Chen C."/>
            <person name="Bauer D."/>
            <person name="Andreopoulos W."/>
            <person name="Pangilinan J."/>
            <person name="LaButti K."/>
            <person name="Riley R."/>
            <person name="Lipzen A."/>
            <person name="Clum A."/>
            <person name="Drula E."/>
            <person name="Henrissat B."/>
            <person name="Kohler A."/>
            <person name="Grigoriev I.V."/>
            <person name="Martin F.M."/>
            <person name="Hacquard S."/>
        </authorList>
    </citation>
    <scope>NUCLEOTIDE SEQUENCE [LARGE SCALE GENOMIC DNA]</scope>
    <source>
        <strain evidence="1 2">MPI-SDFR-AT-0079</strain>
    </source>
</reference>
<evidence type="ECO:0000313" key="2">
    <source>
        <dbReference type="Proteomes" id="UP000724584"/>
    </source>
</evidence>
<keyword evidence="2" id="KW-1185">Reference proteome</keyword>
<gene>
    <name evidence="1" type="ORF">F5144DRAFT_179052</name>
</gene>
<accession>A0ACB7PCE2</accession>